<dbReference type="SUPFAM" id="SSF47413">
    <property type="entry name" value="lambda repressor-like DNA-binding domains"/>
    <property type="match status" value="1"/>
</dbReference>
<dbReference type="Gene3D" id="1.10.260.40">
    <property type="entry name" value="lambda repressor-like DNA-binding domains"/>
    <property type="match status" value="1"/>
</dbReference>
<reference evidence="2 3" key="1">
    <citation type="submission" date="2016-11" db="EMBL/GenBank/DDBJ databases">
        <authorList>
            <person name="Jaros S."/>
            <person name="Januszkiewicz K."/>
            <person name="Wedrychowicz H."/>
        </authorList>
    </citation>
    <scope>NUCLEOTIDE SEQUENCE [LARGE SCALE GENOMIC DNA]</scope>
    <source>
        <strain evidence="2 3">ACAM 239</strain>
    </source>
</reference>
<accession>A0A1N6CUM9</accession>
<evidence type="ECO:0000313" key="2">
    <source>
        <dbReference type="EMBL" id="SIN62177.1"/>
    </source>
</evidence>
<dbReference type="CDD" id="cd00093">
    <property type="entry name" value="HTH_XRE"/>
    <property type="match status" value="1"/>
</dbReference>
<protein>
    <submittedName>
        <fullName evidence="2">Putative antitoxin of toxin-antitoxin system, YdaS/YdaT</fullName>
    </submittedName>
</protein>
<dbReference type="InterPro" id="IPR031856">
    <property type="entry name" value="YdaS_toxin-like"/>
</dbReference>
<evidence type="ECO:0000256" key="1">
    <source>
        <dbReference type="SAM" id="MobiDB-lite"/>
    </source>
</evidence>
<sequence length="84" mass="8948">MIEKAIDHFGGSRSALCKAIGMTPQFLSQVCRGKRPLPPRYAVLIEKKTLGKVKAADLLPDVFSPSDEKQSSAPATPTASAPQP</sequence>
<dbReference type="Proteomes" id="UP000185024">
    <property type="component" value="Unassembled WGS sequence"/>
</dbReference>
<dbReference type="GeneID" id="97276275"/>
<proteinExistence type="predicted"/>
<dbReference type="GO" id="GO:0003677">
    <property type="term" value="F:DNA binding"/>
    <property type="evidence" value="ECO:0007669"/>
    <property type="project" value="InterPro"/>
</dbReference>
<feature type="region of interest" description="Disordered" evidence="1">
    <location>
        <begin position="61"/>
        <end position="84"/>
    </location>
</feature>
<name>A0A1N6CUM9_9GAMM</name>
<gene>
    <name evidence="2" type="ORF">SAMN05878438_0807</name>
</gene>
<dbReference type="Pfam" id="PF15943">
    <property type="entry name" value="YdaS_toxin"/>
    <property type="match status" value="1"/>
</dbReference>
<dbReference type="EMBL" id="FSQX01000001">
    <property type="protein sequence ID" value="SIN62177.1"/>
    <property type="molecule type" value="Genomic_DNA"/>
</dbReference>
<feature type="compositionally biased region" description="Low complexity" evidence="1">
    <location>
        <begin position="71"/>
        <end position="84"/>
    </location>
</feature>
<dbReference type="AlphaFoldDB" id="A0A1N6CUM9"/>
<dbReference type="InterPro" id="IPR010982">
    <property type="entry name" value="Lambda_DNA-bd_dom_sf"/>
</dbReference>
<dbReference type="InterPro" id="IPR001387">
    <property type="entry name" value="Cro/C1-type_HTH"/>
</dbReference>
<dbReference type="RefSeq" id="WP_074210831.1">
    <property type="nucleotide sequence ID" value="NZ_BJOI01000012.1"/>
</dbReference>
<organism evidence="2 3">
    <name type="scientific">Vreelandella aquamarina</name>
    <dbReference type="NCBI Taxonomy" id="77097"/>
    <lineage>
        <taxon>Bacteria</taxon>
        <taxon>Pseudomonadati</taxon>
        <taxon>Pseudomonadota</taxon>
        <taxon>Gammaproteobacteria</taxon>
        <taxon>Oceanospirillales</taxon>
        <taxon>Halomonadaceae</taxon>
        <taxon>Vreelandella</taxon>
    </lineage>
</organism>
<evidence type="ECO:0000313" key="3">
    <source>
        <dbReference type="Proteomes" id="UP000185024"/>
    </source>
</evidence>